<accession>A0A328BWU3</accession>
<organism evidence="1 2">
    <name type="scientific">Hymenobacter edaphi</name>
    <dbReference type="NCBI Taxonomy" id="2211146"/>
    <lineage>
        <taxon>Bacteria</taxon>
        <taxon>Pseudomonadati</taxon>
        <taxon>Bacteroidota</taxon>
        <taxon>Cytophagia</taxon>
        <taxon>Cytophagales</taxon>
        <taxon>Hymenobacteraceae</taxon>
        <taxon>Hymenobacter</taxon>
    </lineage>
</organism>
<dbReference type="AlphaFoldDB" id="A0A328BWU3"/>
<dbReference type="OrthoDB" id="886872at2"/>
<gene>
    <name evidence="1" type="ORF">DLM85_06795</name>
</gene>
<evidence type="ECO:0000313" key="1">
    <source>
        <dbReference type="EMBL" id="RAK70536.1"/>
    </source>
</evidence>
<dbReference type="EMBL" id="QHKM01000001">
    <property type="protein sequence ID" value="RAK70536.1"/>
    <property type="molecule type" value="Genomic_DNA"/>
</dbReference>
<reference evidence="2" key="1">
    <citation type="submission" date="2018-05" db="EMBL/GenBank/DDBJ databases">
        <authorList>
            <person name="Nie L."/>
        </authorList>
    </citation>
    <scope>NUCLEOTIDE SEQUENCE [LARGE SCALE GENOMIC DNA]</scope>
    <source>
        <strain evidence="2">NL</strain>
    </source>
</reference>
<dbReference type="Proteomes" id="UP000248553">
    <property type="component" value="Unassembled WGS sequence"/>
</dbReference>
<dbReference type="RefSeq" id="WP_111477286.1">
    <property type="nucleotide sequence ID" value="NZ_QHKM01000001.1"/>
</dbReference>
<protein>
    <submittedName>
        <fullName evidence="1">Uncharacterized protein</fullName>
    </submittedName>
</protein>
<evidence type="ECO:0000313" key="2">
    <source>
        <dbReference type="Proteomes" id="UP000248553"/>
    </source>
</evidence>
<proteinExistence type="predicted"/>
<name>A0A328BWU3_9BACT</name>
<sequence>MSPRRLCYWPLLGLLIVLHGLPGPCALAQQPDTSLRHPAPQPVRVGSGPIFLVNARLIVGDDGLAALDPNQILRLEVHKGGLTTPAKWRSLAPHGILALTMKPGFPLNTIASKSLPQLRRELKLARPVRFELDGLPLEDPTLRVATAAIAGLEVKQPATVADAPVINIRLVHRPSRPAKPGIYIRGTARR</sequence>
<keyword evidence="2" id="KW-1185">Reference proteome</keyword>
<comment type="caution">
    <text evidence="1">The sequence shown here is derived from an EMBL/GenBank/DDBJ whole genome shotgun (WGS) entry which is preliminary data.</text>
</comment>